<dbReference type="Pfam" id="PF00501">
    <property type="entry name" value="AMP-binding"/>
    <property type="match status" value="1"/>
</dbReference>
<dbReference type="Gene3D" id="3.40.50.12780">
    <property type="entry name" value="N-terminal domain of ligase-like"/>
    <property type="match status" value="1"/>
</dbReference>
<reference evidence="3 4" key="1">
    <citation type="submission" date="2014-12" db="EMBL/GenBank/DDBJ databases">
        <title>Whole genome sequencing of Sphingobium xenophagum OW59.</title>
        <authorList>
            <person name="Ohta Y."/>
            <person name="Nishi S."/>
            <person name="Hatada Y."/>
        </authorList>
    </citation>
    <scope>NUCLEOTIDE SEQUENCE [LARGE SCALE GENOMIC DNA]</scope>
    <source>
        <strain evidence="3 4">OW59</strain>
    </source>
</reference>
<dbReference type="AlphaFoldDB" id="A0A401J914"/>
<dbReference type="PANTHER" id="PTHR43767">
    <property type="entry name" value="LONG-CHAIN-FATTY-ACID--COA LIGASE"/>
    <property type="match status" value="1"/>
</dbReference>
<feature type="domain" description="AMP-binding enzyme C-terminal" evidence="2">
    <location>
        <begin position="425"/>
        <end position="500"/>
    </location>
</feature>
<name>A0A401J914_SPHXE</name>
<dbReference type="InterPro" id="IPR000873">
    <property type="entry name" value="AMP-dep_synth/lig_dom"/>
</dbReference>
<dbReference type="EMBL" id="BBQY01000083">
    <property type="protein sequence ID" value="GBH33176.1"/>
    <property type="molecule type" value="Genomic_DNA"/>
</dbReference>
<proteinExistence type="predicted"/>
<dbReference type="InterPro" id="IPR050237">
    <property type="entry name" value="ATP-dep_AMP-bd_enzyme"/>
</dbReference>
<dbReference type="InterPro" id="IPR042099">
    <property type="entry name" value="ANL_N_sf"/>
</dbReference>
<feature type="domain" description="AMP-dependent synthetase/ligase" evidence="1">
    <location>
        <begin position="7"/>
        <end position="375"/>
    </location>
</feature>
<dbReference type="Proteomes" id="UP000290975">
    <property type="component" value="Unassembled WGS sequence"/>
</dbReference>
<evidence type="ECO:0000313" key="3">
    <source>
        <dbReference type="EMBL" id="GBH33176.1"/>
    </source>
</evidence>
<dbReference type="PANTHER" id="PTHR43767:SF7">
    <property type="entry name" value="MEDIUM_LONG-CHAIN-FATTY-ACID--COA LIGASE FADD8"/>
    <property type="match status" value="1"/>
</dbReference>
<protein>
    <recommendedName>
        <fullName evidence="5">Fatty-acyl-CoA synthase</fullName>
    </recommendedName>
</protein>
<dbReference type="GO" id="GO:0016877">
    <property type="term" value="F:ligase activity, forming carbon-sulfur bonds"/>
    <property type="evidence" value="ECO:0007669"/>
    <property type="project" value="UniProtKB-ARBA"/>
</dbReference>
<dbReference type="Pfam" id="PF13193">
    <property type="entry name" value="AMP-binding_C"/>
    <property type="match status" value="1"/>
</dbReference>
<dbReference type="Gene3D" id="3.30.300.30">
    <property type="match status" value="1"/>
</dbReference>
<dbReference type="SUPFAM" id="SSF56801">
    <property type="entry name" value="Acetyl-CoA synthetase-like"/>
    <property type="match status" value="1"/>
</dbReference>
<evidence type="ECO:0000259" key="2">
    <source>
        <dbReference type="Pfam" id="PF13193"/>
    </source>
</evidence>
<accession>A0A401J914</accession>
<evidence type="ECO:0008006" key="5">
    <source>
        <dbReference type="Google" id="ProtNLM"/>
    </source>
</evidence>
<dbReference type="InterPro" id="IPR045851">
    <property type="entry name" value="AMP-bd_C_sf"/>
</dbReference>
<dbReference type="InterPro" id="IPR025110">
    <property type="entry name" value="AMP-bd_C"/>
</dbReference>
<organism evidence="3 4">
    <name type="scientific">Sphingobium xenophagum</name>
    <dbReference type="NCBI Taxonomy" id="121428"/>
    <lineage>
        <taxon>Bacteria</taxon>
        <taxon>Pseudomonadati</taxon>
        <taxon>Pseudomonadota</taxon>
        <taxon>Alphaproteobacteria</taxon>
        <taxon>Sphingomonadales</taxon>
        <taxon>Sphingomonadaceae</taxon>
        <taxon>Sphingobium</taxon>
    </lineage>
</organism>
<evidence type="ECO:0000313" key="4">
    <source>
        <dbReference type="Proteomes" id="UP000290975"/>
    </source>
</evidence>
<sequence length="518" mass="55175">MQLISHFERSARLYPARTAFIQPDGSEISYAEALERIEAIAAFLAGSGLAPGATVAIYSPNDARGLLAMLAVVRAGHPWASLNARNTVDDNIAFATTADARALLFHSQFEDEAAQIVAACGGISLRFCLDGASALAPALDEAAAANTAPPPELCLDNARACTIFATGGTTGRSKGAVWTNQTWETLIANFWTSAARCDHPVHLCVAPMTHGAGALALMLLPRAPTNVVMTSADPGEILRAIERHRVTHMFLPPTVLYALLSSPELGRHDISSLEFFLISAAPVSPDRLREAVAAFGPVMHQAFGQAEAPFFLTYLSPADLQRGIDDPARAGLLQSCGKATMFADLAIMDDHGALLPPGEPGEIVARGNLVMAGYFRDPEGTAAVSAHGWHHTGDIGVRDEEGYFYIVDRKRDMIISGGFNVYSTEVEAAMLTHPAVLNCAVIGVPDPKWGEAVTAVVELKDGASAVPDELVAHCKKLLGGVKCPKTVDIWDALPRSPVGKVLKRAIRDRYWSGQDRAV</sequence>
<keyword evidence="4" id="KW-1185">Reference proteome</keyword>
<dbReference type="RefSeq" id="WP_130754947.1">
    <property type="nucleotide sequence ID" value="NZ_BBQY01000083.1"/>
</dbReference>
<comment type="caution">
    <text evidence="3">The sequence shown here is derived from an EMBL/GenBank/DDBJ whole genome shotgun (WGS) entry which is preliminary data.</text>
</comment>
<evidence type="ECO:0000259" key="1">
    <source>
        <dbReference type="Pfam" id="PF00501"/>
    </source>
</evidence>
<gene>
    <name evidence="3" type="ORF">MBESOW_P4477</name>
</gene>